<reference evidence="1 2" key="1">
    <citation type="submission" date="2019-12" db="EMBL/GenBank/DDBJ databases">
        <title>Novel species isolated from a subtropical stream in China.</title>
        <authorList>
            <person name="Lu H."/>
        </authorList>
    </citation>
    <scope>NUCLEOTIDE SEQUENCE [LARGE SCALE GENOMIC DNA]</scope>
    <source>
        <strain evidence="1 2">FT127W</strain>
    </source>
</reference>
<dbReference type="AlphaFoldDB" id="A0A7X4HEA2"/>
<keyword evidence="2" id="KW-1185">Reference proteome</keyword>
<gene>
    <name evidence="1" type="ORF">GTP77_20015</name>
</gene>
<name>A0A7X4HEA2_9BURK</name>
<protein>
    <recommendedName>
        <fullName evidence="3">Nitrite reductase (NAD(P)H) small subunit</fullName>
    </recommendedName>
</protein>
<dbReference type="GO" id="GO:0051537">
    <property type="term" value="F:2 iron, 2 sulfur cluster binding"/>
    <property type="evidence" value="ECO:0007669"/>
    <property type="project" value="InterPro"/>
</dbReference>
<dbReference type="InterPro" id="IPR036922">
    <property type="entry name" value="Rieske_2Fe-2S_sf"/>
</dbReference>
<evidence type="ECO:0000313" key="1">
    <source>
        <dbReference type="EMBL" id="MYN09614.1"/>
    </source>
</evidence>
<evidence type="ECO:0000313" key="2">
    <source>
        <dbReference type="Proteomes" id="UP000450676"/>
    </source>
</evidence>
<dbReference type="RefSeq" id="WP_161073913.1">
    <property type="nucleotide sequence ID" value="NZ_CP086370.1"/>
</dbReference>
<dbReference type="EMBL" id="WWCU01000025">
    <property type="protein sequence ID" value="MYN09614.1"/>
    <property type="molecule type" value="Genomic_DNA"/>
</dbReference>
<organism evidence="1 2">
    <name type="scientific">Pseudoduganella aquatica</name>
    <dbReference type="NCBI Taxonomy" id="2660641"/>
    <lineage>
        <taxon>Bacteria</taxon>
        <taxon>Pseudomonadati</taxon>
        <taxon>Pseudomonadota</taxon>
        <taxon>Betaproteobacteria</taxon>
        <taxon>Burkholderiales</taxon>
        <taxon>Oxalobacteraceae</taxon>
        <taxon>Telluria group</taxon>
        <taxon>Pseudoduganella</taxon>
    </lineage>
</organism>
<dbReference type="Proteomes" id="UP000450676">
    <property type="component" value="Unassembled WGS sequence"/>
</dbReference>
<comment type="caution">
    <text evidence="1">The sequence shown here is derived from an EMBL/GenBank/DDBJ whole genome shotgun (WGS) entry which is preliminary data.</text>
</comment>
<evidence type="ECO:0008006" key="3">
    <source>
        <dbReference type="Google" id="ProtNLM"/>
    </source>
</evidence>
<proteinExistence type="predicted"/>
<sequence>MAEYWKLICKLKDIAPQGVRLVPRGLAWQELPGVAVIRTLDDQVFAVLDGGRPEQGAVRHYAVKLEDGKIYLDLNELNAPASRAEAALAGAFGVAPHVGANPWA</sequence>
<dbReference type="SUPFAM" id="SSF50022">
    <property type="entry name" value="ISP domain"/>
    <property type="match status" value="1"/>
</dbReference>
<accession>A0A7X4HEA2</accession>